<dbReference type="GO" id="GO:0003677">
    <property type="term" value="F:DNA binding"/>
    <property type="evidence" value="ECO:0007669"/>
    <property type="project" value="UniProtKB-KW"/>
</dbReference>
<dbReference type="Gene3D" id="1.10.260.40">
    <property type="entry name" value="lambda repressor-like DNA-binding domains"/>
    <property type="match status" value="1"/>
</dbReference>
<dbReference type="RefSeq" id="WP_079686368.1">
    <property type="nucleotide sequence ID" value="NZ_FUZU01000001.1"/>
</dbReference>
<dbReference type="Pfam" id="PF01381">
    <property type="entry name" value="HTH_3"/>
    <property type="match status" value="1"/>
</dbReference>
<keyword evidence="2" id="KW-0238">DNA-binding</keyword>
<accession>A0A1T5K6C3</accession>
<reference evidence="2 3" key="1">
    <citation type="submission" date="2017-02" db="EMBL/GenBank/DDBJ databases">
        <authorList>
            <person name="Peterson S.W."/>
        </authorList>
    </citation>
    <scope>NUCLEOTIDE SEQUENCE [LARGE SCALE GENOMIC DNA]</scope>
    <source>
        <strain evidence="2 3">DSM 25262</strain>
    </source>
</reference>
<dbReference type="SUPFAM" id="SSF47413">
    <property type="entry name" value="lambda repressor-like DNA-binding domains"/>
    <property type="match status" value="1"/>
</dbReference>
<dbReference type="SMART" id="SM00530">
    <property type="entry name" value="HTH_XRE"/>
    <property type="match status" value="1"/>
</dbReference>
<protein>
    <submittedName>
        <fullName evidence="2">DNA-binding transcriptional regulator, XRE-family HTH domain</fullName>
    </submittedName>
</protein>
<dbReference type="InterPro" id="IPR001387">
    <property type="entry name" value="Cro/C1-type_HTH"/>
</dbReference>
<name>A0A1T5K6C3_9BACT</name>
<organism evidence="2 3">
    <name type="scientific">Ohtaekwangia koreensis</name>
    <dbReference type="NCBI Taxonomy" id="688867"/>
    <lineage>
        <taxon>Bacteria</taxon>
        <taxon>Pseudomonadati</taxon>
        <taxon>Bacteroidota</taxon>
        <taxon>Cytophagia</taxon>
        <taxon>Cytophagales</taxon>
        <taxon>Fulvivirgaceae</taxon>
        <taxon>Ohtaekwangia</taxon>
    </lineage>
</organism>
<evidence type="ECO:0000259" key="1">
    <source>
        <dbReference type="PROSITE" id="PS50943"/>
    </source>
</evidence>
<sequence>MEMINCIQAVLIRKKMSQKELARLMGKSLNSISSMCTNKSQPHLKDLKKMAEALDVDVRELLFPSKKN</sequence>
<dbReference type="Proteomes" id="UP000190961">
    <property type="component" value="Unassembled WGS sequence"/>
</dbReference>
<dbReference type="InterPro" id="IPR010982">
    <property type="entry name" value="Lambda_DNA-bd_dom_sf"/>
</dbReference>
<evidence type="ECO:0000313" key="3">
    <source>
        <dbReference type="Proteomes" id="UP000190961"/>
    </source>
</evidence>
<dbReference type="EMBL" id="FUZU01000001">
    <property type="protein sequence ID" value="SKC59164.1"/>
    <property type="molecule type" value="Genomic_DNA"/>
</dbReference>
<dbReference type="AlphaFoldDB" id="A0A1T5K6C3"/>
<dbReference type="OrthoDB" id="7865033at2"/>
<feature type="domain" description="HTH cro/C1-type" evidence="1">
    <location>
        <begin position="7"/>
        <end position="61"/>
    </location>
</feature>
<proteinExistence type="predicted"/>
<dbReference type="STRING" id="688867.SAMN05660236_1856"/>
<gene>
    <name evidence="2" type="ORF">SAMN05660236_1856</name>
</gene>
<dbReference type="PROSITE" id="PS50943">
    <property type="entry name" value="HTH_CROC1"/>
    <property type="match status" value="1"/>
</dbReference>
<keyword evidence="3" id="KW-1185">Reference proteome</keyword>
<dbReference type="CDD" id="cd00093">
    <property type="entry name" value="HTH_XRE"/>
    <property type="match status" value="1"/>
</dbReference>
<evidence type="ECO:0000313" key="2">
    <source>
        <dbReference type="EMBL" id="SKC59164.1"/>
    </source>
</evidence>